<evidence type="ECO:0000313" key="2">
    <source>
        <dbReference type="Proteomes" id="UP000600247"/>
    </source>
</evidence>
<keyword evidence="2" id="KW-1185">Reference proteome</keyword>
<dbReference type="SUPFAM" id="SSF53850">
    <property type="entry name" value="Periplasmic binding protein-like II"/>
    <property type="match status" value="1"/>
</dbReference>
<dbReference type="PANTHER" id="PTHR43649:SF11">
    <property type="entry name" value="ABC TRANSPORTER SUBSTRATE-BINDING PROTEIN YESO-RELATED"/>
    <property type="match status" value="1"/>
</dbReference>
<dbReference type="Proteomes" id="UP000600247">
    <property type="component" value="Unassembled WGS sequence"/>
</dbReference>
<dbReference type="EMBL" id="BMHY01000003">
    <property type="protein sequence ID" value="GGG64249.1"/>
    <property type="molecule type" value="Genomic_DNA"/>
</dbReference>
<dbReference type="InterPro" id="IPR050490">
    <property type="entry name" value="Bact_solute-bd_prot1"/>
</dbReference>
<dbReference type="AlphaFoldDB" id="A0A917H0S0"/>
<dbReference type="Pfam" id="PF01547">
    <property type="entry name" value="SBP_bac_1"/>
    <property type="match status" value="1"/>
</dbReference>
<dbReference type="Gene3D" id="3.40.190.10">
    <property type="entry name" value="Periplasmic binding protein-like II"/>
    <property type="match status" value="2"/>
</dbReference>
<dbReference type="RefSeq" id="WP_188888608.1">
    <property type="nucleotide sequence ID" value="NZ_BMHY01000003.1"/>
</dbReference>
<comment type="caution">
    <text evidence="1">The sequence shown here is derived from an EMBL/GenBank/DDBJ whole genome shotgun (WGS) entry which is preliminary data.</text>
</comment>
<reference evidence="1 2" key="1">
    <citation type="journal article" date="2014" name="Int. J. Syst. Evol. Microbiol.">
        <title>Complete genome sequence of Corynebacterium casei LMG S-19264T (=DSM 44701T), isolated from a smear-ripened cheese.</title>
        <authorList>
            <consortium name="US DOE Joint Genome Institute (JGI-PGF)"/>
            <person name="Walter F."/>
            <person name="Albersmeier A."/>
            <person name="Kalinowski J."/>
            <person name="Ruckert C."/>
        </authorList>
    </citation>
    <scope>NUCLEOTIDE SEQUENCE [LARGE SCALE GENOMIC DNA]</scope>
    <source>
        <strain evidence="1 2">CGMCC 1.15286</strain>
    </source>
</reference>
<organism evidence="1 2">
    <name type="scientific">Paenibacillus radicis</name>
    <name type="common">ex Gao et al. 2016</name>
    <dbReference type="NCBI Taxonomy" id="1737354"/>
    <lineage>
        <taxon>Bacteria</taxon>
        <taxon>Bacillati</taxon>
        <taxon>Bacillota</taxon>
        <taxon>Bacilli</taxon>
        <taxon>Bacillales</taxon>
        <taxon>Paenibacillaceae</taxon>
        <taxon>Paenibacillus</taxon>
    </lineage>
</organism>
<sequence>MVDMRKIGIGILLLLAVVLTLCMSAMGTGSVFDRDRMSSTRASESPEPVTLRMTYWANSQLTVEKNEAVIRLFEQAHPNIRVKAEYFWGDAYTGNLSVMAATNSLPDIIRMDYADISEYIEKDLLLPLNSYIESNVIDLRSSHPVHNQGATVNGLTYGINIGNNALVMFYNPKLLEEAGVEPPGPDYSWEQYEADLRTIKQRTGVYGDTTLTFKHFQVWLRQQGKSLYNSSRTGLGYDDDESFVAFFKQQLRWMDEDLVSPAALEQSTRGLDDGAFPKGLTAFGAQTYWSNQIDIMENQLGFPIGLAMYPGSGDRGMYIKPSFYHGIAKSSTHPDEAALFIDFFTNNIEAAKSLSGYFGLPYNPTVIASIKDSLSLTQRKVLDYLALVEQRGSPIDPPESAVGAELVKLFNSLQREILYKRITPEAGAARFRSEATEKLSGQANPRP</sequence>
<dbReference type="PANTHER" id="PTHR43649">
    <property type="entry name" value="ARABINOSE-BINDING PROTEIN-RELATED"/>
    <property type="match status" value="1"/>
</dbReference>
<dbReference type="InterPro" id="IPR006059">
    <property type="entry name" value="SBP"/>
</dbReference>
<proteinExistence type="predicted"/>
<gene>
    <name evidence="1" type="ORF">GCM10010918_17890</name>
</gene>
<name>A0A917H0S0_9BACL</name>
<accession>A0A917H0S0</accession>
<evidence type="ECO:0000313" key="1">
    <source>
        <dbReference type="EMBL" id="GGG64249.1"/>
    </source>
</evidence>
<protein>
    <submittedName>
        <fullName evidence="1">ABC transporter substrate-binding protein</fullName>
    </submittedName>
</protein>